<feature type="domain" description="Glycerol-3-phosphate dehydrogenase NAD-dependent N-terminal" evidence="4">
    <location>
        <begin position="3"/>
        <end position="63"/>
    </location>
</feature>
<dbReference type="InterPro" id="IPR006109">
    <property type="entry name" value="G3P_DH_NAD-dep_C"/>
</dbReference>
<gene>
    <name evidence="6" type="ORF">S01H4_27957</name>
</gene>
<evidence type="ECO:0008006" key="7">
    <source>
        <dbReference type="Google" id="ProtNLM"/>
    </source>
</evidence>
<keyword evidence="3" id="KW-0520">NAD</keyword>
<evidence type="ECO:0000256" key="3">
    <source>
        <dbReference type="ARBA" id="ARBA00023027"/>
    </source>
</evidence>
<dbReference type="NCBIfam" id="NF000940">
    <property type="entry name" value="PRK00094.1-2"/>
    <property type="match status" value="1"/>
</dbReference>
<reference evidence="6" key="1">
    <citation type="journal article" date="2014" name="Front. Microbiol.">
        <title>High frequency of phylogenetically diverse reductive dehalogenase-homologous genes in deep subseafloor sedimentary metagenomes.</title>
        <authorList>
            <person name="Kawai M."/>
            <person name="Futagami T."/>
            <person name="Toyoda A."/>
            <person name="Takaki Y."/>
            <person name="Nishi S."/>
            <person name="Hori S."/>
            <person name="Arai W."/>
            <person name="Tsubouchi T."/>
            <person name="Morono Y."/>
            <person name="Uchiyama I."/>
            <person name="Ito T."/>
            <person name="Fujiyama A."/>
            <person name="Inagaki F."/>
            <person name="Takami H."/>
        </authorList>
    </citation>
    <scope>NUCLEOTIDE SEQUENCE</scope>
    <source>
        <strain evidence="6">Expedition CK06-06</strain>
    </source>
</reference>
<dbReference type="PANTHER" id="PTHR11728:SF1">
    <property type="entry name" value="GLYCEROL-3-PHOSPHATE DEHYDROGENASE [NAD(+)] 2, CHLOROPLASTIC"/>
    <property type="match status" value="1"/>
</dbReference>
<proteinExistence type="inferred from homology"/>
<dbReference type="Pfam" id="PF01210">
    <property type="entry name" value="NAD_Gly3P_dh_N"/>
    <property type="match status" value="1"/>
</dbReference>
<dbReference type="AlphaFoldDB" id="X1AEL1"/>
<dbReference type="InterPro" id="IPR036291">
    <property type="entry name" value="NAD(P)-bd_dom_sf"/>
</dbReference>
<dbReference type="Pfam" id="PF07479">
    <property type="entry name" value="NAD_Gly3P_dh_C"/>
    <property type="match status" value="1"/>
</dbReference>
<dbReference type="NCBIfam" id="NF000942">
    <property type="entry name" value="PRK00094.1-4"/>
    <property type="match status" value="1"/>
</dbReference>
<dbReference type="FunFam" id="1.10.1040.10:FF:000001">
    <property type="entry name" value="Glycerol-3-phosphate dehydrogenase [NAD(P)+]"/>
    <property type="match status" value="1"/>
</dbReference>
<dbReference type="EMBL" id="BART01013781">
    <property type="protein sequence ID" value="GAG81040.1"/>
    <property type="molecule type" value="Genomic_DNA"/>
</dbReference>
<dbReference type="GO" id="GO:0005829">
    <property type="term" value="C:cytosol"/>
    <property type="evidence" value="ECO:0007669"/>
    <property type="project" value="TreeGrafter"/>
</dbReference>
<keyword evidence="2" id="KW-0560">Oxidoreductase</keyword>
<dbReference type="PRINTS" id="PR00077">
    <property type="entry name" value="GPDHDRGNASE"/>
</dbReference>
<evidence type="ECO:0000259" key="5">
    <source>
        <dbReference type="Pfam" id="PF07479"/>
    </source>
</evidence>
<evidence type="ECO:0000256" key="2">
    <source>
        <dbReference type="ARBA" id="ARBA00023002"/>
    </source>
</evidence>
<dbReference type="InterPro" id="IPR011128">
    <property type="entry name" value="G3P_DH_NAD-dep_N"/>
</dbReference>
<dbReference type="InterPro" id="IPR006168">
    <property type="entry name" value="G3P_DH_NAD-dep"/>
</dbReference>
<dbReference type="SUPFAM" id="SSF51735">
    <property type="entry name" value="NAD(P)-binding Rossmann-fold domains"/>
    <property type="match status" value="1"/>
</dbReference>
<dbReference type="GO" id="GO:0005975">
    <property type="term" value="P:carbohydrate metabolic process"/>
    <property type="evidence" value="ECO:0007669"/>
    <property type="project" value="InterPro"/>
</dbReference>
<dbReference type="GO" id="GO:0051287">
    <property type="term" value="F:NAD binding"/>
    <property type="evidence" value="ECO:0007669"/>
    <property type="project" value="InterPro"/>
</dbReference>
<evidence type="ECO:0000259" key="4">
    <source>
        <dbReference type="Pfam" id="PF01210"/>
    </source>
</evidence>
<dbReference type="Gene3D" id="1.10.1040.10">
    <property type="entry name" value="N-(1-d-carboxylethyl)-l-norvaline Dehydrogenase, domain 2"/>
    <property type="match status" value="1"/>
</dbReference>
<comment type="similarity">
    <text evidence="1">Belongs to the NAD-dependent glycerol-3-phosphate dehydrogenase family.</text>
</comment>
<dbReference type="InterPro" id="IPR008927">
    <property type="entry name" value="6-PGluconate_DH-like_C_sf"/>
</dbReference>
<accession>X1AEL1</accession>
<dbReference type="PANTHER" id="PTHR11728">
    <property type="entry name" value="GLYCEROL-3-PHOSPHATE DEHYDROGENASE"/>
    <property type="match status" value="1"/>
</dbReference>
<evidence type="ECO:0000313" key="6">
    <source>
        <dbReference type="EMBL" id="GAG81040.1"/>
    </source>
</evidence>
<name>X1AEL1_9ZZZZ</name>
<dbReference type="SUPFAM" id="SSF48179">
    <property type="entry name" value="6-phosphogluconate dehydrogenase C-terminal domain-like"/>
    <property type="match status" value="1"/>
</dbReference>
<organism evidence="6">
    <name type="scientific">marine sediment metagenome</name>
    <dbReference type="NCBI Taxonomy" id="412755"/>
    <lineage>
        <taxon>unclassified sequences</taxon>
        <taxon>metagenomes</taxon>
        <taxon>ecological metagenomes</taxon>
    </lineage>
</organism>
<protein>
    <recommendedName>
        <fullName evidence="7">Glycerol-3-phosphate dehydrogenase NAD-dependent C-terminal domain-containing protein</fullName>
    </recommendedName>
</protein>
<dbReference type="GO" id="GO:0047952">
    <property type="term" value="F:glycerol-3-phosphate dehydrogenase [NAD(P)+] activity"/>
    <property type="evidence" value="ECO:0007669"/>
    <property type="project" value="TreeGrafter"/>
</dbReference>
<dbReference type="Gene3D" id="3.40.50.720">
    <property type="entry name" value="NAD(P)-binding Rossmann-like Domain"/>
    <property type="match status" value="1"/>
</dbReference>
<sequence length="211" mass="21968">MLIVSAAKGLEIGSNKRMSQVIAEEIDPQFWSNICVLSGPNLSREILHDLPAATVVAAENEAVARIAQKLLTVPNLCIYTNTDVIGVELGGALKNIIALGAGMVDGLGYGDNAKAAFITRGLTEMAALGVALGANPLTFSGLAGLGDLIATCASPLSRNHYVGMELTKGRSLKEITDSMTGVAEGVTTTIVAWNLAQAAGLEMPITEKIYQ</sequence>
<dbReference type="PROSITE" id="PS00957">
    <property type="entry name" value="NAD_G3PDH"/>
    <property type="match status" value="1"/>
</dbReference>
<dbReference type="GO" id="GO:0046168">
    <property type="term" value="P:glycerol-3-phosphate catabolic process"/>
    <property type="evidence" value="ECO:0007669"/>
    <property type="project" value="InterPro"/>
</dbReference>
<dbReference type="InterPro" id="IPR013328">
    <property type="entry name" value="6PGD_dom2"/>
</dbReference>
<feature type="non-terminal residue" evidence="6">
    <location>
        <position position="211"/>
    </location>
</feature>
<evidence type="ECO:0000256" key="1">
    <source>
        <dbReference type="ARBA" id="ARBA00011009"/>
    </source>
</evidence>
<comment type="caution">
    <text evidence="6">The sequence shown here is derived from an EMBL/GenBank/DDBJ whole genome shotgun (WGS) entry which is preliminary data.</text>
</comment>
<feature type="domain" description="Glycerol-3-phosphate dehydrogenase NAD-dependent C-terminal" evidence="5">
    <location>
        <begin position="83"/>
        <end position="211"/>
    </location>
</feature>